<dbReference type="AlphaFoldDB" id="A0AB74EM91"/>
<gene>
    <name evidence="1" type="ORF">ESCNG_110035</name>
</gene>
<dbReference type="GO" id="GO:0003796">
    <property type="term" value="F:lysozyme activity"/>
    <property type="evidence" value="ECO:0007669"/>
    <property type="project" value="UniProtKB-EC"/>
</dbReference>
<dbReference type="EC" id="3.2.1.17" evidence="1"/>
<evidence type="ECO:0000313" key="1">
    <source>
        <dbReference type="EMBL" id="SCW08571.1"/>
    </source>
</evidence>
<keyword evidence="1" id="KW-0326">Glycosidase</keyword>
<reference evidence="1 2" key="1">
    <citation type="submission" date="2016-09" db="EMBL/GenBank/DDBJ databases">
        <authorList>
            <person name="Kumanski S."/>
            <person name="Beatrice B."/>
        </authorList>
    </citation>
    <scope>NUCLEOTIDE SEQUENCE [LARGE SCALE GENOMIC DNA]</scope>
    <source>
        <strain evidence="1">Mankind</strain>
    </source>
</reference>
<sequence>MWRGISSGRQVRGNYVLKASTAHNQAELERYVHNPQVRAFLDFIAASEGVKHGYQTAIGNYRITDFSRHPGNSVRRSFTRTDGSRSTSDASGRYQFMGYTWKGLAKQYGFTDFSPATQDKAAVALILAKKGAMEAILNGDYEKAVMKLGGIWASFPTAPNEYRQHKRSWGFVHNFFRQRGF</sequence>
<proteinExistence type="predicted"/>
<dbReference type="EMBL" id="FMTB01000003">
    <property type="protein sequence ID" value="SCW08571.1"/>
    <property type="molecule type" value="Genomic_DNA"/>
</dbReference>
<dbReference type="SUPFAM" id="SSF53955">
    <property type="entry name" value="Lysozyme-like"/>
    <property type="match status" value="1"/>
</dbReference>
<dbReference type="InterPro" id="IPR023346">
    <property type="entry name" value="Lysozyme-like_dom_sf"/>
</dbReference>
<accession>A0AB74EM91</accession>
<name>A0AB74EM91_NEIGO</name>
<protein>
    <submittedName>
        <fullName evidence="1">Lysozyme</fullName>
        <ecNumber evidence="1">3.2.1.17</ecNumber>
    </submittedName>
</protein>
<organism evidence="1 2">
    <name type="scientific">Neisseria gonorrhoeae</name>
    <dbReference type="NCBI Taxonomy" id="485"/>
    <lineage>
        <taxon>Bacteria</taxon>
        <taxon>Pseudomonadati</taxon>
        <taxon>Pseudomonadota</taxon>
        <taxon>Betaproteobacteria</taxon>
        <taxon>Neisseriales</taxon>
        <taxon>Neisseriaceae</taxon>
        <taxon>Neisseria</taxon>
    </lineage>
</organism>
<comment type="caution">
    <text evidence="1">The sequence shown here is derived from an EMBL/GenBank/DDBJ whole genome shotgun (WGS) entry which is preliminary data.</text>
</comment>
<evidence type="ECO:0000313" key="2">
    <source>
        <dbReference type="Proteomes" id="UP000182484"/>
    </source>
</evidence>
<dbReference type="CDD" id="cd00736">
    <property type="entry name" value="lambda_lys-like"/>
    <property type="match status" value="1"/>
</dbReference>
<keyword evidence="1" id="KW-0378">Hydrolase</keyword>
<dbReference type="Gene3D" id="1.10.530.10">
    <property type="match status" value="1"/>
</dbReference>
<dbReference type="Proteomes" id="UP000182484">
    <property type="component" value="Unassembled WGS sequence"/>
</dbReference>